<keyword evidence="5 7" id="KW-0443">Lipid metabolism</keyword>
<dbReference type="PANTHER" id="PTHR12370">
    <property type="entry name" value="PHOSPHOLIPASE B-RELATED"/>
    <property type="match status" value="1"/>
</dbReference>
<dbReference type="EMBL" id="JAPFFF010000007">
    <property type="protein sequence ID" value="KAK8886281.1"/>
    <property type="molecule type" value="Genomic_DNA"/>
</dbReference>
<name>A0ABR2K677_9EUKA</name>
<dbReference type="PANTHER" id="PTHR12370:SF3">
    <property type="entry name" value="PHOSPHOLIPASE B-LIKE 2-RELATED"/>
    <property type="match status" value="1"/>
</dbReference>
<evidence type="ECO:0000256" key="5">
    <source>
        <dbReference type="ARBA" id="ARBA00023098"/>
    </source>
</evidence>
<keyword evidence="3 7" id="KW-0378">Hydrolase</keyword>
<proteinExistence type="inferred from homology"/>
<comment type="function">
    <text evidence="7">Putative phospholipase.</text>
</comment>
<keyword evidence="6" id="KW-0325">Glycoprotein</keyword>
<dbReference type="InterPro" id="IPR007000">
    <property type="entry name" value="PLipase_B-like"/>
</dbReference>
<evidence type="ECO:0000256" key="1">
    <source>
        <dbReference type="ARBA" id="ARBA00007835"/>
    </source>
</evidence>
<sequence length="152" mass="17271">MTYNNWKRGPYSKSDPTQAIMSRYDLRRPGEPYGAAKAFGGLDSKCCKVSEFNSKLLFHAIASPAKDNTPPWVFGVQPYEDVLFDDLPQVWNFNWTTFDSISFAQASTSFAQASISFAQASISFGSFVFQIQFSGLKFFLLFLQFCFIRFNL</sequence>
<comment type="caution">
    <text evidence="8">The sequence shown here is derived from an EMBL/GenBank/DDBJ whole genome shotgun (WGS) entry which is preliminary data.</text>
</comment>
<evidence type="ECO:0000256" key="4">
    <source>
        <dbReference type="ARBA" id="ARBA00022963"/>
    </source>
</evidence>
<keyword evidence="2" id="KW-0732">Signal</keyword>
<keyword evidence="9" id="KW-1185">Reference proteome</keyword>
<evidence type="ECO:0000313" key="9">
    <source>
        <dbReference type="Proteomes" id="UP001470230"/>
    </source>
</evidence>
<organism evidence="8 9">
    <name type="scientific">Tritrichomonas musculus</name>
    <dbReference type="NCBI Taxonomy" id="1915356"/>
    <lineage>
        <taxon>Eukaryota</taxon>
        <taxon>Metamonada</taxon>
        <taxon>Parabasalia</taxon>
        <taxon>Tritrichomonadida</taxon>
        <taxon>Tritrichomonadidae</taxon>
        <taxon>Tritrichomonas</taxon>
    </lineage>
</organism>
<dbReference type="Proteomes" id="UP001470230">
    <property type="component" value="Unassembled WGS sequence"/>
</dbReference>
<gene>
    <name evidence="8" type="ORF">M9Y10_041742</name>
</gene>
<evidence type="ECO:0000256" key="2">
    <source>
        <dbReference type="ARBA" id="ARBA00022729"/>
    </source>
</evidence>
<dbReference type="EC" id="3.1.1.-" evidence="7"/>
<evidence type="ECO:0000256" key="7">
    <source>
        <dbReference type="RuleBase" id="RU364138"/>
    </source>
</evidence>
<evidence type="ECO:0000256" key="6">
    <source>
        <dbReference type="ARBA" id="ARBA00023180"/>
    </source>
</evidence>
<reference evidence="8 9" key="1">
    <citation type="submission" date="2024-04" db="EMBL/GenBank/DDBJ databases">
        <title>Tritrichomonas musculus Genome.</title>
        <authorList>
            <person name="Alves-Ferreira E."/>
            <person name="Grigg M."/>
            <person name="Lorenzi H."/>
            <person name="Galac M."/>
        </authorList>
    </citation>
    <scope>NUCLEOTIDE SEQUENCE [LARGE SCALE GENOMIC DNA]</scope>
    <source>
        <strain evidence="8 9">EAF2021</strain>
    </source>
</reference>
<dbReference type="Pfam" id="PF04916">
    <property type="entry name" value="Phospholip_B"/>
    <property type="match status" value="1"/>
</dbReference>
<dbReference type="Gene3D" id="3.60.60.30">
    <property type="match status" value="1"/>
</dbReference>
<protein>
    <recommendedName>
        <fullName evidence="7">Phospholipase B-like</fullName>
        <ecNumber evidence="7">3.1.1.-</ecNumber>
    </recommendedName>
</protein>
<evidence type="ECO:0000313" key="8">
    <source>
        <dbReference type="EMBL" id="KAK8886281.1"/>
    </source>
</evidence>
<accession>A0ABR2K677</accession>
<keyword evidence="4 7" id="KW-0442">Lipid degradation</keyword>
<comment type="similarity">
    <text evidence="1 7">Belongs to the phospholipase B-like family.</text>
</comment>
<evidence type="ECO:0000256" key="3">
    <source>
        <dbReference type="ARBA" id="ARBA00022801"/>
    </source>
</evidence>